<evidence type="ECO:0000256" key="1">
    <source>
        <dbReference type="SAM" id="MobiDB-lite"/>
    </source>
</evidence>
<sequence>MQAFIGRAGRHGGHVRYGLSKFSVEKIRVRMRAGWRATSASGSRERRGAGRPRREITAPLAPAAEARP</sequence>
<feature type="compositionally biased region" description="Basic and acidic residues" evidence="1">
    <location>
        <begin position="43"/>
        <end position="56"/>
    </location>
</feature>
<accession>A0A1V2WZ78</accession>
<feature type="region of interest" description="Disordered" evidence="1">
    <location>
        <begin position="34"/>
        <end position="68"/>
    </location>
</feature>
<evidence type="ECO:0000313" key="2">
    <source>
        <dbReference type="EMBL" id="ONU91096.1"/>
    </source>
</evidence>
<organism evidence="2 3">
    <name type="scientific">Burkholderia cenocepacia</name>
    <dbReference type="NCBI Taxonomy" id="95486"/>
    <lineage>
        <taxon>Bacteria</taxon>
        <taxon>Pseudomonadati</taxon>
        <taxon>Pseudomonadota</taxon>
        <taxon>Betaproteobacteria</taxon>
        <taxon>Burkholderiales</taxon>
        <taxon>Burkholderiaceae</taxon>
        <taxon>Burkholderia</taxon>
        <taxon>Burkholderia cepacia complex</taxon>
    </lineage>
</organism>
<name>A0A1V2WZ78_9BURK</name>
<proteinExistence type="predicted"/>
<evidence type="ECO:0000313" key="3">
    <source>
        <dbReference type="Proteomes" id="UP000188543"/>
    </source>
</evidence>
<comment type="caution">
    <text evidence="2">The sequence shown here is derived from an EMBL/GenBank/DDBJ whole genome shotgun (WGS) entry which is preliminary data.</text>
</comment>
<dbReference type="AlphaFoldDB" id="A0A1V2WZ78"/>
<protein>
    <submittedName>
        <fullName evidence="2">Uncharacterized protein</fullName>
    </submittedName>
</protein>
<gene>
    <name evidence="2" type="ORF">A8E72_05980</name>
</gene>
<dbReference type="Proteomes" id="UP000188543">
    <property type="component" value="Unassembled WGS sequence"/>
</dbReference>
<dbReference type="EMBL" id="MUTJ01000020">
    <property type="protein sequence ID" value="ONU91096.1"/>
    <property type="molecule type" value="Genomic_DNA"/>
</dbReference>
<dbReference type="OrthoDB" id="9911458at2"/>
<reference evidence="2 3" key="1">
    <citation type="submission" date="2016-08" db="EMBL/GenBank/DDBJ databases">
        <authorList>
            <person name="Seilhamer J.J."/>
        </authorList>
    </citation>
    <scope>NUCLEOTIDE SEQUENCE [LARGE SCALE GENOMIC DNA]</scope>
    <source>
        <strain evidence="2 3">VC14762</strain>
    </source>
</reference>